<feature type="compositionally biased region" description="Basic and acidic residues" evidence="1">
    <location>
        <begin position="61"/>
        <end position="76"/>
    </location>
</feature>
<evidence type="ECO:0000313" key="2">
    <source>
        <dbReference type="EMBL" id="KAF2661185.1"/>
    </source>
</evidence>
<evidence type="ECO:0000313" key="3">
    <source>
        <dbReference type="Proteomes" id="UP000799324"/>
    </source>
</evidence>
<evidence type="ECO:0000256" key="1">
    <source>
        <dbReference type="SAM" id="MobiDB-lite"/>
    </source>
</evidence>
<accession>A0A6A6TMA3</accession>
<feature type="compositionally biased region" description="Polar residues" evidence="1">
    <location>
        <begin position="1"/>
        <end position="19"/>
    </location>
</feature>
<feature type="region of interest" description="Disordered" evidence="1">
    <location>
        <begin position="1"/>
        <end position="90"/>
    </location>
</feature>
<feature type="compositionally biased region" description="Low complexity" evidence="1">
    <location>
        <begin position="24"/>
        <end position="36"/>
    </location>
</feature>
<keyword evidence="3" id="KW-1185">Reference proteome</keyword>
<name>A0A6A6TMA3_9PLEO</name>
<proteinExistence type="predicted"/>
<sequence length="103" mass="11285">MSQASTQQALDSSSTNPIQEESKSSTSMSTSKLSKLNPFHSHRDKQKDQVPPKLQEAIQQMEERKRVRLEEMEKQGKKPNTSSDKSGAVPVMVGAALDALSGN</sequence>
<gene>
    <name evidence="2" type="ORF">K491DRAFT_711095</name>
</gene>
<dbReference type="EMBL" id="MU004295">
    <property type="protein sequence ID" value="KAF2661185.1"/>
    <property type="molecule type" value="Genomic_DNA"/>
</dbReference>
<protein>
    <submittedName>
        <fullName evidence="2">Uncharacterized protein</fullName>
    </submittedName>
</protein>
<reference evidence="2" key="1">
    <citation type="journal article" date="2020" name="Stud. Mycol.">
        <title>101 Dothideomycetes genomes: a test case for predicting lifestyles and emergence of pathogens.</title>
        <authorList>
            <person name="Haridas S."/>
            <person name="Albert R."/>
            <person name="Binder M."/>
            <person name="Bloem J."/>
            <person name="Labutti K."/>
            <person name="Salamov A."/>
            <person name="Andreopoulos B."/>
            <person name="Baker S."/>
            <person name="Barry K."/>
            <person name="Bills G."/>
            <person name="Bluhm B."/>
            <person name="Cannon C."/>
            <person name="Castanera R."/>
            <person name="Culley D."/>
            <person name="Daum C."/>
            <person name="Ezra D."/>
            <person name="Gonzalez J."/>
            <person name="Henrissat B."/>
            <person name="Kuo A."/>
            <person name="Liang C."/>
            <person name="Lipzen A."/>
            <person name="Lutzoni F."/>
            <person name="Magnuson J."/>
            <person name="Mondo S."/>
            <person name="Nolan M."/>
            <person name="Ohm R."/>
            <person name="Pangilinan J."/>
            <person name="Park H.-J."/>
            <person name="Ramirez L."/>
            <person name="Alfaro M."/>
            <person name="Sun H."/>
            <person name="Tritt A."/>
            <person name="Yoshinaga Y."/>
            <person name="Zwiers L.-H."/>
            <person name="Turgeon B."/>
            <person name="Goodwin S."/>
            <person name="Spatafora J."/>
            <person name="Crous P."/>
            <person name="Grigoriev I."/>
        </authorList>
    </citation>
    <scope>NUCLEOTIDE SEQUENCE</scope>
    <source>
        <strain evidence="2">CBS 122681</strain>
    </source>
</reference>
<dbReference type="OrthoDB" id="10556785at2759"/>
<dbReference type="AlphaFoldDB" id="A0A6A6TMA3"/>
<dbReference type="Proteomes" id="UP000799324">
    <property type="component" value="Unassembled WGS sequence"/>
</dbReference>
<organism evidence="2 3">
    <name type="scientific">Lophiostoma macrostomum CBS 122681</name>
    <dbReference type="NCBI Taxonomy" id="1314788"/>
    <lineage>
        <taxon>Eukaryota</taxon>
        <taxon>Fungi</taxon>
        <taxon>Dikarya</taxon>
        <taxon>Ascomycota</taxon>
        <taxon>Pezizomycotina</taxon>
        <taxon>Dothideomycetes</taxon>
        <taxon>Pleosporomycetidae</taxon>
        <taxon>Pleosporales</taxon>
        <taxon>Lophiostomataceae</taxon>
        <taxon>Lophiostoma</taxon>
    </lineage>
</organism>